<evidence type="ECO:0000256" key="5">
    <source>
        <dbReference type="ARBA" id="ARBA00022485"/>
    </source>
</evidence>
<evidence type="ECO:0000256" key="9">
    <source>
        <dbReference type="ARBA" id="ARBA00023239"/>
    </source>
</evidence>
<keyword evidence="6 11" id="KW-0479">Metal-binding</keyword>
<comment type="catalytic activity">
    <reaction evidence="10 11">
        <text>L-serine = pyruvate + NH4(+)</text>
        <dbReference type="Rhea" id="RHEA:19169"/>
        <dbReference type="ChEBI" id="CHEBI:15361"/>
        <dbReference type="ChEBI" id="CHEBI:28938"/>
        <dbReference type="ChEBI" id="CHEBI:33384"/>
        <dbReference type="EC" id="4.3.1.17"/>
    </reaction>
</comment>
<dbReference type="InterPro" id="IPR051318">
    <property type="entry name" value="Fe-S_L-Ser"/>
</dbReference>
<keyword evidence="9 11" id="KW-0456">Lyase</keyword>
<evidence type="ECO:0000259" key="13">
    <source>
        <dbReference type="Pfam" id="PF03315"/>
    </source>
</evidence>
<comment type="cofactor">
    <cofactor evidence="1 11">
        <name>[4Fe-4S] cluster</name>
        <dbReference type="ChEBI" id="CHEBI:49883"/>
    </cofactor>
</comment>
<comment type="pathway">
    <text evidence="2">Carbohydrate biosynthesis; gluconeogenesis.</text>
</comment>
<feature type="domain" description="Serine dehydratase beta chain" evidence="13">
    <location>
        <begin position="8"/>
        <end position="153"/>
    </location>
</feature>
<sequence length="446" mass="45109">MTTAGLRSVLDLFSVGIGPSSSHTVGPMRAATAFARTLEDAVDRLEIELLGSLGSTGLGHGTPDAVVAGLRGLDPATCDPAEVRGSWAALGSGAPVGLVEGPTVRVRTADVRLVPGERLPGHPNALRMRAWAGETRLAETVAYSVGGGAVVVDGEIGEEPAGPPVPYPYASADELLALCAREGCDIADLMRANETARHGGAALDRGLAHRWAAMRACLEAGLVGRGVLPGGLGTRRRAGILAAALRAAAVPLDSPEWLQPYAMAVNEENAAGHRVVTAPTNGAAGIVPAVLYHHVTSTGDGAAVPRFLLTAAAVGGVVARNASISGADVGCQGEVGSAAAMAAAGYCAVLGGSPAAVENAAEIALEHHLGLTCDPVAGLVQVPCIERNAIAAGTAVSAARMALRDHGSHVVSLDVVIETVRRTGRDMSSRYKETSDGGLAVTVPYC</sequence>
<dbReference type="EC" id="4.3.1.17" evidence="11"/>
<dbReference type="SUPFAM" id="SSF143548">
    <property type="entry name" value="Serine metabolism enzymes domain"/>
    <property type="match status" value="1"/>
</dbReference>
<evidence type="ECO:0000256" key="2">
    <source>
        <dbReference type="ARBA" id="ARBA00004742"/>
    </source>
</evidence>
<name>A0ABP8RSH4_9PSEU</name>
<keyword evidence="15" id="KW-1185">Reference proteome</keyword>
<reference evidence="15" key="1">
    <citation type="journal article" date="2019" name="Int. J. Syst. Evol. Microbiol.">
        <title>The Global Catalogue of Microorganisms (GCM) 10K type strain sequencing project: providing services to taxonomists for standard genome sequencing and annotation.</title>
        <authorList>
            <consortium name="The Broad Institute Genomics Platform"/>
            <consortium name="The Broad Institute Genome Sequencing Center for Infectious Disease"/>
            <person name="Wu L."/>
            <person name="Ma J."/>
        </authorList>
    </citation>
    <scope>NUCLEOTIDE SEQUENCE [LARGE SCALE GENOMIC DNA]</scope>
    <source>
        <strain evidence="15">JCM 17906</strain>
    </source>
</reference>
<dbReference type="InterPro" id="IPR005130">
    <property type="entry name" value="Ser_deHydtase-like_asu"/>
</dbReference>
<dbReference type="InterPro" id="IPR029009">
    <property type="entry name" value="ASB_dom_sf"/>
</dbReference>
<dbReference type="Proteomes" id="UP001501598">
    <property type="component" value="Unassembled WGS sequence"/>
</dbReference>
<keyword evidence="5 11" id="KW-0004">4Fe-4S</keyword>
<dbReference type="InterPro" id="IPR005131">
    <property type="entry name" value="Ser_deHydtase_bsu"/>
</dbReference>
<feature type="domain" description="Serine dehydratase-like alpha subunit" evidence="12">
    <location>
        <begin position="182"/>
        <end position="440"/>
    </location>
</feature>
<keyword evidence="7 11" id="KW-0408">Iron</keyword>
<dbReference type="RefSeq" id="WP_345417511.1">
    <property type="nucleotide sequence ID" value="NZ_BAABGT010000032.1"/>
</dbReference>
<evidence type="ECO:0000256" key="10">
    <source>
        <dbReference type="ARBA" id="ARBA00049406"/>
    </source>
</evidence>
<keyword evidence="4 11" id="KW-0312">Gluconeogenesis</keyword>
<comment type="similarity">
    <text evidence="3 11">Belongs to the iron-sulfur dependent L-serine dehydratase family.</text>
</comment>
<accession>A0ABP8RSH4</accession>
<dbReference type="NCBIfam" id="TIGR00720">
    <property type="entry name" value="sda_mono"/>
    <property type="match status" value="1"/>
</dbReference>
<evidence type="ECO:0000259" key="12">
    <source>
        <dbReference type="Pfam" id="PF03313"/>
    </source>
</evidence>
<evidence type="ECO:0000256" key="1">
    <source>
        <dbReference type="ARBA" id="ARBA00001966"/>
    </source>
</evidence>
<comment type="caution">
    <text evidence="14">The sequence shown here is derived from an EMBL/GenBank/DDBJ whole genome shotgun (WGS) entry which is preliminary data.</text>
</comment>
<evidence type="ECO:0000256" key="3">
    <source>
        <dbReference type="ARBA" id="ARBA00008636"/>
    </source>
</evidence>
<gene>
    <name evidence="14" type="ORF">GCM10023175_29310</name>
</gene>
<evidence type="ECO:0000256" key="11">
    <source>
        <dbReference type="RuleBase" id="RU366059"/>
    </source>
</evidence>
<organism evidence="14 15">
    <name type="scientific">Pseudonocardia xishanensis</name>
    <dbReference type="NCBI Taxonomy" id="630995"/>
    <lineage>
        <taxon>Bacteria</taxon>
        <taxon>Bacillati</taxon>
        <taxon>Actinomycetota</taxon>
        <taxon>Actinomycetes</taxon>
        <taxon>Pseudonocardiales</taxon>
        <taxon>Pseudonocardiaceae</taxon>
        <taxon>Pseudonocardia</taxon>
    </lineage>
</organism>
<protein>
    <recommendedName>
        <fullName evidence="11">L-serine dehydratase</fullName>
        <ecNumber evidence="11">4.3.1.17</ecNumber>
    </recommendedName>
</protein>
<evidence type="ECO:0000313" key="15">
    <source>
        <dbReference type="Proteomes" id="UP001501598"/>
    </source>
</evidence>
<dbReference type="InterPro" id="IPR004644">
    <property type="entry name" value="Fe-S_L-Ser_mono"/>
</dbReference>
<dbReference type="PANTHER" id="PTHR30182">
    <property type="entry name" value="L-SERINE DEHYDRATASE"/>
    <property type="match status" value="1"/>
</dbReference>
<proteinExistence type="inferred from homology"/>
<evidence type="ECO:0000256" key="6">
    <source>
        <dbReference type="ARBA" id="ARBA00022723"/>
    </source>
</evidence>
<evidence type="ECO:0000256" key="8">
    <source>
        <dbReference type="ARBA" id="ARBA00023014"/>
    </source>
</evidence>
<evidence type="ECO:0000313" key="14">
    <source>
        <dbReference type="EMBL" id="GAA4546655.1"/>
    </source>
</evidence>
<evidence type="ECO:0000256" key="4">
    <source>
        <dbReference type="ARBA" id="ARBA00022432"/>
    </source>
</evidence>
<dbReference type="PANTHER" id="PTHR30182:SF1">
    <property type="entry name" value="L-SERINE DEHYDRATASE 1"/>
    <property type="match status" value="1"/>
</dbReference>
<dbReference type="EMBL" id="BAABGT010000032">
    <property type="protein sequence ID" value="GAA4546655.1"/>
    <property type="molecule type" value="Genomic_DNA"/>
</dbReference>
<dbReference type="Pfam" id="PF03313">
    <property type="entry name" value="SDH_alpha"/>
    <property type="match status" value="1"/>
</dbReference>
<dbReference type="Pfam" id="PF03315">
    <property type="entry name" value="SDH_beta"/>
    <property type="match status" value="1"/>
</dbReference>
<keyword evidence="8 11" id="KW-0411">Iron-sulfur</keyword>
<dbReference type="Gene3D" id="3.30.1330.90">
    <property type="entry name" value="D-3-phosphoglycerate dehydrogenase, domain 3"/>
    <property type="match status" value="1"/>
</dbReference>
<evidence type="ECO:0000256" key="7">
    <source>
        <dbReference type="ARBA" id="ARBA00023004"/>
    </source>
</evidence>